<feature type="region of interest" description="Disordered" evidence="1">
    <location>
        <begin position="119"/>
        <end position="147"/>
    </location>
</feature>
<evidence type="ECO:0000256" key="1">
    <source>
        <dbReference type="SAM" id="MobiDB-lite"/>
    </source>
</evidence>
<reference evidence="3" key="1">
    <citation type="journal article" date="2019" name="Int. J. Syst. Evol. Microbiol.">
        <title>The Global Catalogue of Microorganisms (GCM) 10K type strain sequencing project: providing services to taxonomists for standard genome sequencing and annotation.</title>
        <authorList>
            <consortium name="The Broad Institute Genomics Platform"/>
            <consortium name="The Broad Institute Genome Sequencing Center for Infectious Disease"/>
            <person name="Wu L."/>
            <person name="Ma J."/>
        </authorList>
    </citation>
    <scope>NUCLEOTIDE SEQUENCE [LARGE SCALE GENOMIC DNA]</scope>
    <source>
        <strain evidence="3">JCM 18459</strain>
    </source>
</reference>
<gene>
    <name evidence="2" type="ORF">GCM10023340_32610</name>
</gene>
<comment type="caution">
    <text evidence="2">The sequence shown here is derived from an EMBL/GenBank/DDBJ whole genome shotgun (WGS) entry which is preliminary data.</text>
</comment>
<sequence length="194" mass="20659">MKKRATGPGPVRTARGGTRPVETARGVRVLVFLAGVRLAGAFADVPFLVVPELLLEVDFRVLRVRDEEPPADPPRVLPRLVVDVLLLRDPGGEDVRVAMPPNLGGRHTSLRDHRTRVEAGRPASARVGPPDARTRIPGSPGRAPARAPVRVPVRVPPTAVGGPARPRVPASVRMHRVVCCRGATAEDGLSRAGD</sequence>
<protein>
    <recommendedName>
        <fullName evidence="4">Secreted protein</fullName>
    </recommendedName>
</protein>
<keyword evidence="3" id="KW-1185">Reference proteome</keyword>
<evidence type="ECO:0000313" key="2">
    <source>
        <dbReference type="EMBL" id="GAA5152382.1"/>
    </source>
</evidence>
<dbReference type="Proteomes" id="UP001500221">
    <property type="component" value="Unassembled WGS sequence"/>
</dbReference>
<evidence type="ECO:0008006" key="4">
    <source>
        <dbReference type="Google" id="ProtNLM"/>
    </source>
</evidence>
<dbReference type="EMBL" id="BAABKG010000004">
    <property type="protein sequence ID" value="GAA5152382.1"/>
    <property type="molecule type" value="Genomic_DNA"/>
</dbReference>
<proteinExistence type="predicted"/>
<evidence type="ECO:0000313" key="3">
    <source>
        <dbReference type="Proteomes" id="UP001500221"/>
    </source>
</evidence>
<accession>A0ABP9PUE4</accession>
<organism evidence="2 3">
    <name type="scientific">Nocardioides marinquilinus</name>
    <dbReference type="NCBI Taxonomy" id="1210400"/>
    <lineage>
        <taxon>Bacteria</taxon>
        <taxon>Bacillati</taxon>
        <taxon>Actinomycetota</taxon>
        <taxon>Actinomycetes</taxon>
        <taxon>Propionibacteriales</taxon>
        <taxon>Nocardioidaceae</taxon>
        <taxon>Nocardioides</taxon>
    </lineage>
</organism>
<name>A0ABP9PUE4_9ACTN</name>
<feature type="compositionally biased region" description="Low complexity" evidence="1">
    <location>
        <begin position="137"/>
        <end position="147"/>
    </location>
</feature>